<dbReference type="CDD" id="cd00093">
    <property type="entry name" value="HTH_XRE"/>
    <property type="match status" value="1"/>
</dbReference>
<dbReference type="PANTHER" id="PTHR46558">
    <property type="entry name" value="TRACRIPTIONAL REGULATORY PROTEIN-RELATED-RELATED"/>
    <property type="match status" value="1"/>
</dbReference>
<reference evidence="3 4" key="1">
    <citation type="submission" date="2014-12" db="EMBL/GenBank/DDBJ databases">
        <title>16Stimator: statistical estimation of ribosomal gene copy numbers from draft genome assemblies.</title>
        <authorList>
            <person name="Perisin M.A."/>
            <person name="Vetter M."/>
            <person name="Gilbert J.A."/>
            <person name="Bergelson J."/>
        </authorList>
    </citation>
    <scope>NUCLEOTIDE SEQUENCE [LARGE SCALE GENOMIC DNA]</scope>
    <source>
        <strain evidence="3 4">MEJ076</strain>
    </source>
</reference>
<evidence type="ECO:0000259" key="2">
    <source>
        <dbReference type="PROSITE" id="PS50943"/>
    </source>
</evidence>
<name>A0A0D0L454_AGRTU</name>
<dbReference type="InterPro" id="IPR001387">
    <property type="entry name" value="Cro/C1-type_HTH"/>
</dbReference>
<protein>
    <recommendedName>
        <fullName evidence="2">HTH cro/C1-type domain-containing protein</fullName>
    </recommendedName>
</protein>
<evidence type="ECO:0000256" key="1">
    <source>
        <dbReference type="ARBA" id="ARBA00023125"/>
    </source>
</evidence>
<accession>A0A0D0L454</accession>
<evidence type="ECO:0000313" key="4">
    <source>
        <dbReference type="Proteomes" id="UP000035017"/>
    </source>
</evidence>
<dbReference type="GO" id="GO:0003677">
    <property type="term" value="F:DNA binding"/>
    <property type="evidence" value="ECO:0007669"/>
    <property type="project" value="UniProtKB-KW"/>
</dbReference>
<dbReference type="SUPFAM" id="SSF47413">
    <property type="entry name" value="lambda repressor-like DNA-binding domains"/>
    <property type="match status" value="1"/>
</dbReference>
<dbReference type="AlphaFoldDB" id="A0A0D0L454"/>
<dbReference type="PANTHER" id="PTHR46558:SF11">
    <property type="entry name" value="HTH-TYPE TRANSCRIPTIONAL REGULATOR XRE"/>
    <property type="match status" value="1"/>
</dbReference>
<sequence>MHETLKGKHQRGANVPKPVDVEVGARIRSRRRIIGLSQEKLGKALGVTFQQIQKYEKGTNRVGASRLQVIASVLGVPIEYFFGGNAGQKSGSSTHTDLLAVDQLTAFLQTTEAEELNAAFSKVKSPTVRMRVVSLVKAIAFTSLGEISSE</sequence>
<organism evidence="3 4">
    <name type="scientific">Agrobacterium tumefaciens</name>
    <dbReference type="NCBI Taxonomy" id="358"/>
    <lineage>
        <taxon>Bacteria</taxon>
        <taxon>Pseudomonadati</taxon>
        <taxon>Pseudomonadota</taxon>
        <taxon>Alphaproteobacteria</taxon>
        <taxon>Hyphomicrobiales</taxon>
        <taxon>Rhizobiaceae</taxon>
        <taxon>Rhizobium/Agrobacterium group</taxon>
        <taxon>Agrobacterium</taxon>
        <taxon>Agrobacterium tumefaciens complex</taxon>
    </lineage>
</organism>
<feature type="domain" description="HTH cro/C1-type" evidence="2">
    <location>
        <begin position="27"/>
        <end position="81"/>
    </location>
</feature>
<dbReference type="PROSITE" id="PS50943">
    <property type="entry name" value="HTH_CROC1"/>
    <property type="match status" value="1"/>
</dbReference>
<dbReference type="InterPro" id="IPR010982">
    <property type="entry name" value="Lambda_DNA-bd_dom_sf"/>
</dbReference>
<keyword evidence="1" id="KW-0238">DNA-binding</keyword>
<dbReference type="Gene3D" id="1.10.260.40">
    <property type="entry name" value="lambda repressor-like DNA-binding domains"/>
    <property type="match status" value="1"/>
</dbReference>
<dbReference type="EMBL" id="JXQV01000002">
    <property type="protein sequence ID" value="KIQ05639.1"/>
    <property type="molecule type" value="Genomic_DNA"/>
</dbReference>
<dbReference type="Proteomes" id="UP000035017">
    <property type="component" value="Unassembled WGS sequence"/>
</dbReference>
<dbReference type="SMART" id="SM00530">
    <property type="entry name" value="HTH_XRE"/>
    <property type="match status" value="1"/>
</dbReference>
<comment type="caution">
    <text evidence="3">The sequence shown here is derived from an EMBL/GenBank/DDBJ whole genome shotgun (WGS) entry which is preliminary data.</text>
</comment>
<evidence type="ECO:0000313" key="3">
    <source>
        <dbReference type="EMBL" id="KIQ05639.1"/>
    </source>
</evidence>
<dbReference type="Pfam" id="PF01381">
    <property type="entry name" value="HTH_3"/>
    <property type="match status" value="1"/>
</dbReference>
<gene>
    <name evidence="3" type="ORF">RU07_01700</name>
</gene>
<proteinExistence type="predicted"/>